<dbReference type="SUPFAM" id="SSF50998">
    <property type="entry name" value="Quinoprotein alcohol dehydrogenase-like"/>
    <property type="match status" value="1"/>
</dbReference>
<dbReference type="RefSeq" id="WP_270683436.1">
    <property type="nucleotide sequence ID" value="NZ_JAQFWQ010000004.1"/>
</dbReference>
<organism evidence="3 4">
    <name type="scientific">Nocardiopsis endophytica</name>
    <dbReference type="NCBI Taxonomy" id="3018445"/>
    <lineage>
        <taxon>Bacteria</taxon>
        <taxon>Bacillati</taxon>
        <taxon>Actinomycetota</taxon>
        <taxon>Actinomycetes</taxon>
        <taxon>Streptosporangiales</taxon>
        <taxon>Nocardiopsidaceae</taxon>
        <taxon>Nocardiopsis</taxon>
    </lineage>
</organism>
<dbReference type="InterPro" id="IPR015943">
    <property type="entry name" value="WD40/YVTN_repeat-like_dom_sf"/>
</dbReference>
<comment type="caution">
    <text evidence="3">The sequence shown here is derived from an EMBL/GenBank/DDBJ whole genome shotgun (WGS) entry which is preliminary data.</text>
</comment>
<reference evidence="3 4" key="1">
    <citation type="submission" date="2023-01" db="EMBL/GenBank/DDBJ databases">
        <title>Draft genome sequence of Nocardiopsis sp. RSe5-2 isolated from halophytes.</title>
        <authorList>
            <person name="Duangmal K."/>
            <person name="Chantavorakit T."/>
        </authorList>
    </citation>
    <scope>NUCLEOTIDE SEQUENCE [LARGE SCALE GENOMIC DNA]</scope>
    <source>
        <strain evidence="3 4">RSe5-2</strain>
    </source>
</reference>
<feature type="transmembrane region" description="Helical" evidence="2">
    <location>
        <begin position="123"/>
        <end position="144"/>
    </location>
</feature>
<protein>
    <submittedName>
        <fullName evidence="3">PQQ-binding-like beta-propeller repeat protein</fullName>
    </submittedName>
</protein>
<dbReference type="EMBL" id="JAQFWQ010000004">
    <property type="protein sequence ID" value="MDA2809465.1"/>
    <property type="molecule type" value="Genomic_DNA"/>
</dbReference>
<feature type="transmembrane region" description="Helical" evidence="2">
    <location>
        <begin position="52"/>
        <end position="70"/>
    </location>
</feature>
<evidence type="ECO:0000313" key="4">
    <source>
        <dbReference type="Proteomes" id="UP001527866"/>
    </source>
</evidence>
<evidence type="ECO:0000256" key="1">
    <source>
        <dbReference type="SAM" id="MobiDB-lite"/>
    </source>
</evidence>
<feature type="transmembrane region" description="Helical" evidence="2">
    <location>
        <begin position="156"/>
        <end position="174"/>
    </location>
</feature>
<dbReference type="Gene3D" id="2.130.10.10">
    <property type="entry name" value="YVTN repeat-like/Quinoprotein amine dehydrogenase"/>
    <property type="match status" value="1"/>
</dbReference>
<gene>
    <name evidence="3" type="ORF">O4J56_02335</name>
</gene>
<keyword evidence="2" id="KW-1133">Transmembrane helix</keyword>
<keyword evidence="2" id="KW-0812">Transmembrane</keyword>
<sequence>MSPTRTRPIPDALGTIGWGLLTGGVLLAVVALFRLGAMGSDGPTTAAGLPSWWAAVLLGAIAALVTPRWSKEAAKGPPDGRWSHAVLLGVVALLSLYASYSGFPTDAFWATAPSGEEYSAVPIRVSIWAAPTVMMLGELLAAASPHRPQVRAPRRFLPLLAVGLALAVAAEIALRTAALHQPVDYVAAAPVPEVGPAVPTEVNQVGWSWEAPADARLEAVRPGLFGPLLLFEDGVVALDGTTGQELWHYREPYRDVVEVSVTDDGATAVVASLPKGQPSGDQTVTEIATRSGKIARESVLDSWIADAALEDAGFEFFGRTPHTRLFFGSVDGKSARWSARSADTGEEVWSFTVPEEEGRACVQDGPWTSGRNFLVVENRVLFLYACVDKNTGTPSWHTDPWVPNDDPDNPPILNIVAKNADTGKTAWERTWEGPVETFSSIASPNHPPDREADPVIALDSSGDDPPLLLDPTDGSPINDSPEELVNLKDSDQSNFKRLLYSDTDTSIVQVSGDSERLNPATFRMVSHIDGSTDTLRIPGDMLSDEELLTSTALGDSIAFMSRSGGPDSYSLSFATLPFGSDVNEIDWIDLTEIQSDAGPDGMRDAWRDRAQVVPVPGAVVAYVKDTEPMVVHGLVG</sequence>
<evidence type="ECO:0000313" key="3">
    <source>
        <dbReference type="EMBL" id="MDA2809465.1"/>
    </source>
</evidence>
<evidence type="ECO:0000256" key="2">
    <source>
        <dbReference type="SAM" id="Phobius"/>
    </source>
</evidence>
<keyword evidence="2" id="KW-0472">Membrane</keyword>
<proteinExistence type="predicted"/>
<feature type="transmembrane region" description="Helical" evidence="2">
    <location>
        <begin position="12"/>
        <end position="32"/>
    </location>
</feature>
<feature type="region of interest" description="Disordered" evidence="1">
    <location>
        <begin position="439"/>
        <end position="465"/>
    </location>
</feature>
<name>A0ABT4TZ09_9ACTN</name>
<feature type="transmembrane region" description="Helical" evidence="2">
    <location>
        <begin position="82"/>
        <end position="103"/>
    </location>
</feature>
<accession>A0ABT4TZ09</accession>
<keyword evidence="4" id="KW-1185">Reference proteome</keyword>
<dbReference type="Proteomes" id="UP001527866">
    <property type="component" value="Unassembled WGS sequence"/>
</dbReference>
<dbReference type="InterPro" id="IPR011047">
    <property type="entry name" value="Quinoprotein_ADH-like_sf"/>
</dbReference>